<dbReference type="InterPro" id="IPR041561">
    <property type="entry name" value="PglD_N"/>
</dbReference>
<accession>A0A6N1NRI3</accession>
<feature type="domain" description="PglD N-terminal" evidence="1">
    <location>
        <begin position="3"/>
        <end position="80"/>
    </location>
</feature>
<dbReference type="InterPro" id="IPR050179">
    <property type="entry name" value="Trans_hexapeptide_repeat"/>
</dbReference>
<evidence type="ECO:0000259" key="1">
    <source>
        <dbReference type="Pfam" id="PF17836"/>
    </source>
</evidence>
<dbReference type="Pfam" id="PF17836">
    <property type="entry name" value="PglD_N"/>
    <property type="match status" value="1"/>
</dbReference>
<dbReference type="InterPro" id="IPR011004">
    <property type="entry name" value="Trimer_LpxA-like_sf"/>
</dbReference>
<dbReference type="InterPro" id="IPR020019">
    <property type="entry name" value="AcTrfase_PglD-like"/>
</dbReference>
<evidence type="ECO:0000313" key="2">
    <source>
        <dbReference type="EMBL" id="QKU35167.1"/>
    </source>
</evidence>
<reference evidence="2" key="1">
    <citation type="submission" date="2017-01" db="EMBL/GenBank/DDBJ databases">
        <authorList>
            <person name="Assis F.L."/>
            <person name="Abrahao J.S."/>
            <person name="Silva L."/>
            <person name="Khalil J.B."/>
            <person name="Rodrigues R."/>
            <person name="Silva L.S."/>
            <person name="Arantes T."/>
            <person name="Boratto P."/>
            <person name="Andrade M."/>
            <person name="Kroon E.G."/>
            <person name="Ribeiro B."/>
            <person name="Bergier I."/>
            <person name="Seligmann H."/>
            <person name="Ghigo E."/>
            <person name="Colson P."/>
            <person name="Levasseur A."/>
            <person name="Raoult D."/>
            <person name="Scola B.L."/>
        </authorList>
    </citation>
    <scope>NUCLEOTIDE SEQUENCE</scope>
    <source>
        <strain evidence="2">Soda lake</strain>
    </source>
</reference>
<name>A0A6N1NRI3_9VIRU</name>
<dbReference type="KEGG" id="vg:80518586"/>
<dbReference type="RefSeq" id="YP_010781822.1">
    <property type="nucleotide sequence ID" value="NC_075039.1"/>
</dbReference>
<dbReference type="PANTHER" id="PTHR43300">
    <property type="entry name" value="ACETYLTRANSFERASE"/>
    <property type="match status" value="1"/>
</dbReference>
<sequence length="209" mass="22831">MDVYIIGSGGNAKVVVDICELNNYNIVGFFDDKYDGTTKQIVYHKYKIIGKISDIIQYQNINIINSIGDCAIRQKIYSYLKDLRLNWINCVHPRSYLSPTSKIGYGNIICHGAFINSDTNLGNFNLVNTNAIIEHDCQIGDFNHFAPKSTLCGGITVGNTNLFGVGSSVIPGKNIGSSNIIGAMTAVINNIKDNCTVVGIPGKIIKYNT</sequence>
<dbReference type="NCBIfam" id="TIGR03570">
    <property type="entry name" value="NeuD_NnaD"/>
    <property type="match status" value="1"/>
</dbReference>
<proteinExistence type="predicted"/>
<protein>
    <recommendedName>
        <fullName evidence="1">PglD N-terminal domain-containing protein</fullName>
    </recommendedName>
</protein>
<dbReference type="GeneID" id="80518586"/>
<dbReference type="EMBL" id="KY523104">
    <property type="protein sequence ID" value="QKU35167.1"/>
    <property type="molecule type" value="Genomic_DNA"/>
</dbReference>
<organism evidence="2">
    <name type="scientific">Tupanvirus soda lake</name>
    <dbReference type="NCBI Taxonomy" id="2126985"/>
    <lineage>
        <taxon>Viruses</taxon>
        <taxon>Varidnaviria</taxon>
        <taxon>Bamfordvirae</taxon>
        <taxon>Nucleocytoviricota</taxon>
        <taxon>Megaviricetes</taxon>
        <taxon>Imitervirales</taxon>
        <taxon>Mimiviridae</taxon>
        <taxon>Megamimivirinae</taxon>
        <taxon>Tupanvirus</taxon>
        <taxon>Tupanvirus salinum</taxon>
    </lineage>
</organism>
<reference evidence="2" key="2">
    <citation type="journal article" date="2018" name="Nat. Commun.">
        <title>Tailed giant Tupanvirus possesses the most complete translational apparatus of the known virosphere.</title>
        <authorList>
            <person name="Abrahao J."/>
            <person name="Silva L."/>
            <person name="Silva L.S."/>
            <person name="Khalil J.Y.B."/>
            <person name="Rodrigues R."/>
            <person name="Arantes T."/>
            <person name="Assis F."/>
            <person name="Boratto P."/>
            <person name="Andrade M."/>
            <person name="Kroon E.G."/>
            <person name="Ribeiro B."/>
            <person name="Bergier I."/>
            <person name="Seligmann H."/>
            <person name="Ghigo E."/>
            <person name="Colson P."/>
            <person name="Levasseur A."/>
            <person name="Kroemer G."/>
            <person name="Raoult D."/>
            <person name="La Scola B."/>
        </authorList>
    </citation>
    <scope>NUCLEOTIDE SEQUENCE [LARGE SCALE GENOMIC DNA]</scope>
    <source>
        <strain evidence="2">Soda lake</strain>
    </source>
</reference>
<dbReference type="SUPFAM" id="SSF51161">
    <property type="entry name" value="Trimeric LpxA-like enzymes"/>
    <property type="match status" value="1"/>
</dbReference>
<dbReference type="PANTHER" id="PTHR43300:SF7">
    <property type="entry name" value="UDP-N-ACETYLBACILLOSAMINE N-ACETYLTRANSFERASE"/>
    <property type="match status" value="1"/>
</dbReference>
<dbReference type="CDD" id="cd03360">
    <property type="entry name" value="LbH_AT_putative"/>
    <property type="match status" value="1"/>
</dbReference>
<dbReference type="Gene3D" id="2.160.10.10">
    <property type="entry name" value="Hexapeptide repeat proteins"/>
    <property type="match status" value="1"/>
</dbReference>
<dbReference type="Gene3D" id="3.40.50.20">
    <property type="match status" value="1"/>
</dbReference>